<dbReference type="HOGENOM" id="CLU_2069181_0_0_4"/>
<dbReference type="AlphaFoldDB" id="Q46P56"/>
<name>Q46P56_CUPPJ</name>
<organism evidence="1">
    <name type="scientific">Cupriavidus pinatubonensis (strain JMP 134 / LMG 1197)</name>
    <name type="common">Cupriavidus necator (strain JMP 134)</name>
    <dbReference type="NCBI Taxonomy" id="264198"/>
    <lineage>
        <taxon>Bacteria</taxon>
        <taxon>Pseudomonadati</taxon>
        <taxon>Pseudomonadota</taxon>
        <taxon>Betaproteobacteria</taxon>
        <taxon>Burkholderiales</taxon>
        <taxon>Burkholderiaceae</taxon>
        <taxon>Cupriavidus</taxon>
    </lineage>
</organism>
<proteinExistence type="predicted"/>
<reference evidence="1" key="1">
    <citation type="submission" date="2005-08" db="EMBL/GenBank/DDBJ databases">
        <title>Complete sequence of chromosome 2 of Ralstonia eutropha JMP134.</title>
        <authorList>
            <person name="Copeland A."/>
            <person name="Lucas S."/>
            <person name="Lapidus A."/>
            <person name="Barry K."/>
            <person name="Detter J.C."/>
            <person name="Glavina T."/>
            <person name="Hammon N."/>
            <person name="Israni S."/>
            <person name="Pitluck S."/>
            <person name="Goltsman E."/>
            <person name="Martinez M."/>
            <person name="Schmutz J."/>
            <person name="Larimer F."/>
            <person name="Land M."/>
            <person name="Lykidis A."/>
            <person name="Richardson P."/>
        </authorList>
    </citation>
    <scope>NUCLEOTIDE SEQUENCE [LARGE SCALE GENOMIC DNA]</scope>
    <source>
        <strain evidence="1">JMP134</strain>
    </source>
</reference>
<dbReference type="EMBL" id="CP000091">
    <property type="protein sequence ID" value="AAZ65078.1"/>
    <property type="molecule type" value="Genomic_DNA"/>
</dbReference>
<gene>
    <name evidence="1" type="ordered locus">Reut_B5734</name>
</gene>
<dbReference type="KEGG" id="reu:Reut_B5734"/>
<accession>Q46P56</accession>
<sequence length="118" mass="13780">MGRLVDYLRAYVIYRRSAKAADLLWKYYGLRITDEIHHRLMCLSVQARGELAPQALAMLYLAAMLEEYEGDPHAPIVHASVEFLLRRAIAANARGRRRDSIHFQHLREIAMRKYGWEP</sequence>
<protein>
    <submittedName>
        <fullName evidence="1">Uncharacterized protein</fullName>
    </submittedName>
</protein>
<evidence type="ECO:0000313" key="1">
    <source>
        <dbReference type="EMBL" id="AAZ65078.1"/>
    </source>
</evidence>